<organism evidence="3 4">
    <name type="scientific">Pedobacter endophyticus</name>
    <dbReference type="NCBI Taxonomy" id="2789740"/>
    <lineage>
        <taxon>Bacteria</taxon>
        <taxon>Pseudomonadati</taxon>
        <taxon>Bacteroidota</taxon>
        <taxon>Sphingobacteriia</taxon>
        <taxon>Sphingobacteriales</taxon>
        <taxon>Sphingobacteriaceae</taxon>
        <taxon>Pedobacter</taxon>
    </lineage>
</organism>
<protein>
    <submittedName>
        <fullName evidence="3">Glycosyltransferase family 9 protein</fullName>
    </submittedName>
</protein>
<proteinExistence type="predicted"/>
<evidence type="ECO:0000313" key="4">
    <source>
        <dbReference type="Proteomes" id="UP000594759"/>
    </source>
</evidence>
<dbReference type="EMBL" id="CP064939">
    <property type="protein sequence ID" value="QPH41278.1"/>
    <property type="molecule type" value="Genomic_DNA"/>
</dbReference>
<reference evidence="3 4" key="1">
    <citation type="submission" date="2020-11" db="EMBL/GenBank/DDBJ databases">
        <title>Pedobacter endophytica, an endophytic bacteria isolated form Carex pumila.</title>
        <authorList>
            <person name="Peng Y."/>
            <person name="Jiang L."/>
            <person name="Lee J."/>
        </authorList>
    </citation>
    <scope>NUCLEOTIDE SEQUENCE [LARGE SCALE GENOMIC DNA]</scope>
    <source>
        <strain evidence="3 4">JBR3-12</strain>
    </source>
</reference>
<sequence length="372" mass="41825">MEFRNCKNMLIIRPDNMGDLLMSSPAIRAIKKSFNCKITVLCSTKASEVAAMIEEIDEQIAFDLPWLKFDSTTTENVDHLIETLKQRSFDGCILFNVYSQNPAPCLMLAYLAGIPCRAAYSRENLYGLLTHWLPDDEPFSLIRHQVERDLNLARFLKADVADDTIKITEPVPQSAFALLERYDFTPKGYFVLHTGVSENKRQYPKAHWIVLAKLLIEQYQLPVVFTGSAAESSFAQRLVNEIGHGAINLAGKLNLQDLTAIIKQAKCMVSVNTGPMHLAVALKTPLVALYAQTNPQHTPYKSKHRLLEFSVPEELRSANQIIRAVNEKYYAQNIPYPTPQQVIEQLSGLVDEATAVAPLPEPDFHPDILSSR</sequence>
<dbReference type="GO" id="GO:0005829">
    <property type="term" value="C:cytosol"/>
    <property type="evidence" value="ECO:0007669"/>
    <property type="project" value="TreeGrafter"/>
</dbReference>
<keyword evidence="2 3" id="KW-0808">Transferase</keyword>
<accession>A0A7S9L2K0</accession>
<dbReference type="GO" id="GO:0009244">
    <property type="term" value="P:lipopolysaccharide core region biosynthetic process"/>
    <property type="evidence" value="ECO:0007669"/>
    <property type="project" value="TreeGrafter"/>
</dbReference>
<evidence type="ECO:0000256" key="2">
    <source>
        <dbReference type="ARBA" id="ARBA00022679"/>
    </source>
</evidence>
<dbReference type="Gene3D" id="3.40.50.2000">
    <property type="entry name" value="Glycogen Phosphorylase B"/>
    <property type="match status" value="2"/>
</dbReference>
<dbReference type="PANTHER" id="PTHR30160:SF1">
    <property type="entry name" value="LIPOPOLYSACCHARIDE 1,2-N-ACETYLGLUCOSAMINETRANSFERASE-RELATED"/>
    <property type="match status" value="1"/>
</dbReference>
<evidence type="ECO:0000313" key="3">
    <source>
        <dbReference type="EMBL" id="QPH41278.1"/>
    </source>
</evidence>
<dbReference type="RefSeq" id="WP_196100729.1">
    <property type="nucleotide sequence ID" value="NZ_CP064939.1"/>
</dbReference>
<gene>
    <name evidence="3" type="ORF">IZT61_08495</name>
</gene>
<name>A0A7S9L2K0_9SPHI</name>
<dbReference type="AlphaFoldDB" id="A0A7S9L2K0"/>
<evidence type="ECO:0000256" key="1">
    <source>
        <dbReference type="ARBA" id="ARBA00022676"/>
    </source>
</evidence>
<dbReference type="SUPFAM" id="SSF53756">
    <property type="entry name" value="UDP-Glycosyltransferase/glycogen phosphorylase"/>
    <property type="match status" value="1"/>
</dbReference>
<keyword evidence="1" id="KW-0328">Glycosyltransferase</keyword>
<dbReference type="InterPro" id="IPR002201">
    <property type="entry name" value="Glyco_trans_9"/>
</dbReference>
<dbReference type="InterPro" id="IPR051199">
    <property type="entry name" value="LPS_LOS_Heptosyltrfase"/>
</dbReference>
<dbReference type="KEGG" id="pex:IZT61_08495"/>
<dbReference type="PANTHER" id="PTHR30160">
    <property type="entry name" value="TETRAACYLDISACCHARIDE 4'-KINASE-RELATED"/>
    <property type="match status" value="1"/>
</dbReference>
<dbReference type="GO" id="GO:0008713">
    <property type="term" value="F:ADP-heptose-lipopolysaccharide heptosyltransferase activity"/>
    <property type="evidence" value="ECO:0007669"/>
    <property type="project" value="TreeGrafter"/>
</dbReference>
<dbReference type="CDD" id="cd03789">
    <property type="entry name" value="GT9_LPS_heptosyltransferase"/>
    <property type="match status" value="1"/>
</dbReference>
<keyword evidence="4" id="KW-1185">Reference proteome</keyword>
<dbReference type="Pfam" id="PF01075">
    <property type="entry name" value="Glyco_transf_9"/>
    <property type="match status" value="1"/>
</dbReference>
<dbReference type="Proteomes" id="UP000594759">
    <property type="component" value="Chromosome"/>
</dbReference>